<dbReference type="PROSITE" id="PS50082">
    <property type="entry name" value="WD_REPEATS_2"/>
    <property type="match status" value="2"/>
</dbReference>
<dbReference type="PROSITE" id="PS50294">
    <property type="entry name" value="WD_REPEATS_REGION"/>
    <property type="match status" value="2"/>
</dbReference>
<organism evidence="5 6">
    <name type="scientific">Hyphodiscus hymeniophilus</name>
    <dbReference type="NCBI Taxonomy" id="353542"/>
    <lineage>
        <taxon>Eukaryota</taxon>
        <taxon>Fungi</taxon>
        <taxon>Dikarya</taxon>
        <taxon>Ascomycota</taxon>
        <taxon>Pezizomycotina</taxon>
        <taxon>Leotiomycetes</taxon>
        <taxon>Helotiales</taxon>
        <taxon>Hyphodiscaceae</taxon>
        <taxon>Hyphodiscus</taxon>
    </lineage>
</organism>
<proteinExistence type="inferred from homology"/>
<name>A0A9P6VE22_9HELO</name>
<protein>
    <recommendedName>
        <fullName evidence="3">Probable cytosolic iron-sulfur protein assembly protein 1</fullName>
    </recommendedName>
</protein>
<comment type="caution">
    <text evidence="5">The sequence shown here is derived from an EMBL/GenBank/DDBJ whole genome shotgun (WGS) entry which is preliminary data.</text>
</comment>
<dbReference type="Pfam" id="PF00400">
    <property type="entry name" value="WD40"/>
    <property type="match status" value="5"/>
</dbReference>
<dbReference type="Gene3D" id="2.130.10.10">
    <property type="entry name" value="YVTN repeat-like/Quinoprotein amine dehydrogenase"/>
    <property type="match status" value="1"/>
</dbReference>
<gene>
    <name evidence="3" type="primary">CIA1</name>
    <name evidence="5" type="ORF">D0Z07_7831</name>
</gene>
<evidence type="ECO:0000256" key="3">
    <source>
        <dbReference type="HAMAP-Rule" id="MF_03037"/>
    </source>
</evidence>
<dbReference type="EMBL" id="VNKQ01000017">
    <property type="protein sequence ID" value="KAG0646038.1"/>
    <property type="molecule type" value="Genomic_DNA"/>
</dbReference>
<keyword evidence="6" id="KW-1185">Reference proteome</keyword>
<evidence type="ECO:0000256" key="1">
    <source>
        <dbReference type="ARBA" id="ARBA00022574"/>
    </source>
</evidence>
<feature type="repeat" description="WD" evidence="4">
    <location>
        <begin position="164"/>
        <end position="196"/>
    </location>
</feature>
<accession>A0A9P6VE22</accession>
<dbReference type="SUPFAM" id="SSF50978">
    <property type="entry name" value="WD40 repeat-like"/>
    <property type="match status" value="1"/>
</dbReference>
<dbReference type="AlphaFoldDB" id="A0A9P6VE22"/>
<dbReference type="InterPro" id="IPR028608">
    <property type="entry name" value="CIAO1/Cia1"/>
</dbReference>
<feature type="repeat" description="WD" evidence="4">
    <location>
        <begin position="212"/>
        <end position="247"/>
    </location>
</feature>
<dbReference type="PRINTS" id="PR00320">
    <property type="entry name" value="GPROTEINBRPT"/>
</dbReference>
<dbReference type="InterPro" id="IPR020472">
    <property type="entry name" value="WD40_PAC1"/>
</dbReference>
<reference evidence="5" key="1">
    <citation type="submission" date="2019-07" db="EMBL/GenBank/DDBJ databases">
        <title>Hyphodiscus hymeniophilus genome sequencing and assembly.</title>
        <authorList>
            <person name="Kramer G."/>
            <person name="Nodwell J."/>
        </authorList>
    </citation>
    <scope>NUCLEOTIDE SEQUENCE</scope>
    <source>
        <strain evidence="5">ATCC 34498</strain>
    </source>
</reference>
<dbReference type="Proteomes" id="UP000785200">
    <property type="component" value="Unassembled WGS sequence"/>
</dbReference>
<dbReference type="OrthoDB" id="284782at2759"/>
<sequence length="480" mass="52744">MDPPALLPSTITRIVTLAEFKPIASSRAWVSIPNPNGLPLIATATSDKTVRVYSLKNFTLHSTLEGGHSRSVRSVAWKPAVKNDGVLSLATGSFDATMGIWRRREALGERGGVLNTDFEGVGQDGDLEVEVLADGEVKEPLQLRNAKDDVESDSEEDWEFAIVLEGHDSELKNVAYSPSGQWLASCSRDKSIWIWEEVGEEGEDEFETIAVLQEHTADVKCVCWRKDDGNGEVLASASYDDTIRLWKEVDGEGEWGCFAVLEGHEGTVWCLDWEPEVSLKMFHDAETELAEAPRIPRLMSCSADSTIRVWTLAPAAPAPNKPSYFNPTIPSTMRAPPADEKWECTATLPKAHDLPIYSVSWSKKTGRVVSTGGDGKIAVYEERTKGRTKVGGEVEREWVVLAVLQGGHGAYEINHATWCTRFDSGKTKDDEEIVVTTGDDGVVRAWALEEENVVAAVRETVPENSTIEEKVDGVMRGLSL</sequence>
<dbReference type="PANTHER" id="PTHR19920:SF0">
    <property type="entry name" value="CYTOSOLIC IRON-SULFUR PROTEIN ASSEMBLY PROTEIN CIAO1-RELATED"/>
    <property type="match status" value="1"/>
</dbReference>
<evidence type="ECO:0000313" key="5">
    <source>
        <dbReference type="EMBL" id="KAG0646038.1"/>
    </source>
</evidence>
<comment type="function">
    <text evidence="3">Essential component of the cytosolic iron-sulfur (Fe/S) protein assembly machinery. Required for the maturation of extramitochondrial Fe/S proteins.</text>
</comment>
<dbReference type="InterPro" id="IPR036322">
    <property type="entry name" value="WD40_repeat_dom_sf"/>
</dbReference>
<dbReference type="InterPro" id="IPR001680">
    <property type="entry name" value="WD40_rpt"/>
</dbReference>
<dbReference type="GO" id="GO:0097361">
    <property type="term" value="C:cytosolic [4Fe-4S] assembly targeting complex"/>
    <property type="evidence" value="ECO:0007669"/>
    <property type="project" value="InterPro"/>
</dbReference>
<dbReference type="HAMAP" id="MF_03037">
    <property type="entry name" value="ciao1"/>
    <property type="match status" value="1"/>
</dbReference>
<dbReference type="PANTHER" id="PTHR19920">
    <property type="entry name" value="WD40 PROTEIN CIAO1"/>
    <property type="match status" value="1"/>
</dbReference>
<keyword evidence="2" id="KW-0677">Repeat</keyword>
<dbReference type="SMART" id="SM00320">
    <property type="entry name" value="WD40"/>
    <property type="match status" value="7"/>
</dbReference>
<evidence type="ECO:0000256" key="4">
    <source>
        <dbReference type="PROSITE-ProRule" id="PRU00221"/>
    </source>
</evidence>
<keyword evidence="1 4" id="KW-0853">WD repeat</keyword>
<evidence type="ECO:0000256" key="2">
    <source>
        <dbReference type="ARBA" id="ARBA00022737"/>
    </source>
</evidence>
<comment type="similarity">
    <text evidence="3">Belongs to the WD repeat CIA1 family.</text>
</comment>
<evidence type="ECO:0000313" key="6">
    <source>
        <dbReference type="Proteomes" id="UP000785200"/>
    </source>
</evidence>
<dbReference type="InterPro" id="IPR015943">
    <property type="entry name" value="WD40/YVTN_repeat-like_dom_sf"/>
</dbReference>
<dbReference type="GO" id="GO:0016226">
    <property type="term" value="P:iron-sulfur cluster assembly"/>
    <property type="evidence" value="ECO:0007669"/>
    <property type="project" value="UniProtKB-UniRule"/>
</dbReference>